<dbReference type="EMBL" id="NPIA01000003">
    <property type="protein sequence ID" value="OZM57510.1"/>
    <property type="molecule type" value="Genomic_DNA"/>
</dbReference>
<evidence type="ECO:0000313" key="2">
    <source>
        <dbReference type="Proteomes" id="UP000217083"/>
    </source>
</evidence>
<organism evidence="1 2">
    <name type="scientific">Lottiidibacillus patelloidae</name>
    <dbReference type="NCBI Taxonomy" id="2670334"/>
    <lineage>
        <taxon>Bacteria</taxon>
        <taxon>Bacillati</taxon>
        <taxon>Bacillota</taxon>
        <taxon>Bacilli</taxon>
        <taxon>Bacillales</taxon>
        <taxon>Bacillaceae</taxon>
        <taxon>Lottiidibacillus</taxon>
    </lineage>
</organism>
<proteinExistence type="predicted"/>
<evidence type="ECO:0000313" key="1">
    <source>
        <dbReference type="EMBL" id="OZM57510.1"/>
    </source>
</evidence>
<dbReference type="AlphaFoldDB" id="A0A263BUX5"/>
<accession>A0A263BUX5</accession>
<dbReference type="Pfam" id="PF17340">
    <property type="entry name" value="DUF5370"/>
    <property type="match status" value="1"/>
</dbReference>
<dbReference type="InterPro" id="IPR035314">
    <property type="entry name" value="DUF5370"/>
</dbReference>
<protein>
    <submittedName>
        <fullName evidence="1">Uncharacterized protein</fullName>
    </submittedName>
</protein>
<name>A0A263BUX5_9BACI</name>
<dbReference type="RefSeq" id="WP_094924221.1">
    <property type="nucleotide sequence ID" value="NZ_NPIA01000003.1"/>
</dbReference>
<gene>
    <name evidence="1" type="ORF">CIB95_07720</name>
</gene>
<reference evidence="1 2" key="2">
    <citation type="submission" date="2017-09" db="EMBL/GenBank/DDBJ databases">
        <title>Bacillus patelloidae sp. nov., isolated from the intestinal tract of a marine limpet.</title>
        <authorList>
            <person name="Liu R."/>
            <person name="Dong C."/>
            <person name="Shao Z."/>
        </authorList>
    </citation>
    <scope>NUCLEOTIDE SEQUENCE [LARGE SCALE GENOMIC DNA]</scope>
    <source>
        <strain evidence="1 2">SA5d-4</strain>
    </source>
</reference>
<dbReference type="Proteomes" id="UP000217083">
    <property type="component" value="Unassembled WGS sequence"/>
</dbReference>
<sequence>MGAIEREGYIFEMEYSEISKKGALHVYLNGECIEEMPFHYTDDVPSHSKVEMLIDQFLESKQN</sequence>
<keyword evidence="2" id="KW-1185">Reference proteome</keyword>
<comment type="caution">
    <text evidence="1">The sequence shown here is derived from an EMBL/GenBank/DDBJ whole genome shotgun (WGS) entry which is preliminary data.</text>
</comment>
<reference evidence="2" key="1">
    <citation type="submission" date="2017-08" db="EMBL/GenBank/DDBJ databases">
        <authorList>
            <person name="Huang Z."/>
        </authorList>
    </citation>
    <scope>NUCLEOTIDE SEQUENCE [LARGE SCALE GENOMIC DNA]</scope>
    <source>
        <strain evidence="2">SA5d-4</strain>
    </source>
</reference>